<evidence type="ECO:0000256" key="1">
    <source>
        <dbReference type="ARBA" id="ARBA00005254"/>
    </source>
</evidence>
<comment type="similarity">
    <text evidence="1">Belongs to the enoyl-CoA hydratase/isomerase family.</text>
</comment>
<comment type="caution">
    <text evidence="2">The sequence shown here is derived from an EMBL/GenBank/DDBJ whole genome shotgun (WGS) entry which is preliminary data.</text>
</comment>
<gene>
    <name evidence="2" type="ORF">A9A59_0068</name>
</gene>
<dbReference type="AlphaFoldDB" id="A0A2A9HCY8"/>
<dbReference type="InterPro" id="IPR001753">
    <property type="entry name" value="Enoyl-CoA_hydra/iso"/>
</dbReference>
<dbReference type="CDD" id="cd06558">
    <property type="entry name" value="crotonase-like"/>
    <property type="match status" value="1"/>
</dbReference>
<dbReference type="GO" id="GO:0003824">
    <property type="term" value="F:catalytic activity"/>
    <property type="evidence" value="ECO:0007669"/>
    <property type="project" value="UniProtKB-ARBA"/>
</dbReference>
<dbReference type="InterPro" id="IPR029045">
    <property type="entry name" value="ClpP/crotonase-like_dom_sf"/>
</dbReference>
<dbReference type="Pfam" id="PF00378">
    <property type="entry name" value="ECH_1"/>
    <property type="match status" value="1"/>
</dbReference>
<dbReference type="RefSeq" id="WP_098502375.1">
    <property type="nucleotide sequence ID" value="NZ_PDJQ01000001.1"/>
</dbReference>
<dbReference type="PANTHER" id="PTHR43802:SF1">
    <property type="entry name" value="IP11341P-RELATED"/>
    <property type="match status" value="1"/>
</dbReference>
<dbReference type="EMBL" id="PDJQ01000001">
    <property type="protein sequence ID" value="PFG72875.1"/>
    <property type="molecule type" value="Genomic_DNA"/>
</dbReference>
<proteinExistence type="inferred from homology"/>
<organism evidence="2 3">
    <name type="scientific">Tepidiforma thermophila (strain KCTC 52669 / CGMCC 1.13589 / G233)</name>
    <dbReference type="NCBI Taxonomy" id="2761530"/>
    <lineage>
        <taxon>Bacteria</taxon>
        <taxon>Bacillati</taxon>
        <taxon>Chloroflexota</taxon>
        <taxon>Tepidiformia</taxon>
        <taxon>Tepidiformales</taxon>
        <taxon>Tepidiformaceae</taxon>
        <taxon>Tepidiforma</taxon>
    </lineage>
</organism>
<evidence type="ECO:0000313" key="2">
    <source>
        <dbReference type="EMBL" id="PFG72875.1"/>
    </source>
</evidence>
<dbReference type="SUPFAM" id="SSF52096">
    <property type="entry name" value="ClpP/crotonase"/>
    <property type="match status" value="1"/>
</dbReference>
<evidence type="ECO:0000313" key="3">
    <source>
        <dbReference type="Proteomes" id="UP000223071"/>
    </source>
</evidence>
<reference evidence="2 3" key="1">
    <citation type="submission" date="2017-09" db="EMBL/GenBank/DDBJ databases">
        <title>Sequencing the genomes of two abundant thermophiles in Great Basin hot springs: Thermocrinis jamiesonii and novel Chloroflexi Thermoflexus hugenholtzii.</title>
        <authorList>
            <person name="Hedlund B."/>
        </authorList>
    </citation>
    <scope>NUCLEOTIDE SEQUENCE [LARGE SCALE GENOMIC DNA]</scope>
    <source>
        <strain evidence="2 3">G233</strain>
    </source>
</reference>
<dbReference type="NCBIfam" id="NF006128">
    <property type="entry name" value="PRK08272.1"/>
    <property type="match status" value="1"/>
</dbReference>
<dbReference type="Proteomes" id="UP000223071">
    <property type="component" value="Unassembled WGS sequence"/>
</dbReference>
<sequence>MNDYRTILYEVERGRARITLNRPEKLNALSLELQQELHDALWEADNDTRVHAVIIRGAGRAFSAGYDLTPLGNRRPAPEGDHYTSVYRGARTFDDDAWQLERAQRLRMAIFDMHKPVVAQVHGYCLAGGTDIAFLCDIVIAAEDAVIGFPPARAMGSLPNQMWVYHCGPQWTKRLFLTGDTITGAEAAKIGLVLKAVPANLLAQEVEGLVDRMAMIDTDLLSANKRIVNLALELMGARTMQRLGAENDARAHLAPSVREFGRIAAEQGLKAALHWRDAKFGDGRARVEGPEIRDEHGRLV</sequence>
<dbReference type="PANTHER" id="PTHR43802">
    <property type="entry name" value="ENOYL-COA HYDRATASE"/>
    <property type="match status" value="1"/>
</dbReference>
<name>A0A2A9HCY8_TEPT2</name>
<keyword evidence="3" id="KW-1185">Reference proteome</keyword>
<protein>
    <submittedName>
        <fullName evidence="2">Enoyl-CoA hydratase</fullName>
    </submittedName>
</protein>
<accession>A0A2A9HCY8</accession>
<dbReference type="Gene3D" id="3.90.226.10">
    <property type="entry name" value="2-enoyl-CoA Hydratase, Chain A, domain 1"/>
    <property type="match status" value="1"/>
</dbReference>